<comment type="caution">
    <text evidence="1">The sequence shown here is derived from an EMBL/GenBank/DDBJ whole genome shotgun (WGS) entry which is preliminary data.</text>
</comment>
<feature type="non-terminal residue" evidence="1">
    <location>
        <position position="89"/>
    </location>
</feature>
<name>A0A015SQP6_BACFG</name>
<gene>
    <name evidence="1" type="ORF">M124_3695</name>
</gene>
<reference evidence="1 2" key="1">
    <citation type="submission" date="2014-02" db="EMBL/GenBank/DDBJ databases">
        <authorList>
            <person name="Sears C."/>
            <person name="Carroll K."/>
            <person name="Sack B.R."/>
            <person name="Qadri F."/>
            <person name="Myers L.L."/>
            <person name="Chung G.-T."/>
            <person name="Escheverria P."/>
            <person name="Fraser C.M."/>
            <person name="Sadzewicz L."/>
            <person name="Shefchek K.A."/>
            <person name="Tallon L."/>
            <person name="Das S.P."/>
            <person name="Daugherty S."/>
            <person name="Mongodin E.F."/>
        </authorList>
    </citation>
    <scope>NUCLEOTIDE SEQUENCE [LARGE SCALE GENOMIC DNA]</scope>
    <source>
        <strain evidence="2">3988T(B)14</strain>
    </source>
</reference>
<dbReference type="PROSITE" id="PS51257">
    <property type="entry name" value="PROKAR_LIPOPROTEIN"/>
    <property type="match status" value="1"/>
</dbReference>
<organism evidence="1 2">
    <name type="scientific">Bacteroides fragilis str. 3988T(B)14</name>
    <dbReference type="NCBI Taxonomy" id="1339315"/>
    <lineage>
        <taxon>Bacteria</taxon>
        <taxon>Pseudomonadati</taxon>
        <taxon>Bacteroidota</taxon>
        <taxon>Bacteroidia</taxon>
        <taxon>Bacteroidales</taxon>
        <taxon>Bacteroidaceae</taxon>
        <taxon>Bacteroides</taxon>
    </lineage>
</organism>
<sequence length="89" mass="10216">MRRKNILIIVLAIIASACQTTSRTKEISLGTSINLYGDAKEIGVDLYRPSKMYILDNHLIIFDDVKKNIFKIFSIPSMEYRYSYGHIGE</sequence>
<dbReference type="EMBL" id="JGCY01000401">
    <property type="protein sequence ID" value="EXY72567.1"/>
    <property type="molecule type" value="Genomic_DNA"/>
</dbReference>
<proteinExistence type="predicted"/>
<evidence type="ECO:0000313" key="2">
    <source>
        <dbReference type="Proteomes" id="UP000020529"/>
    </source>
</evidence>
<dbReference type="Proteomes" id="UP000020529">
    <property type="component" value="Unassembled WGS sequence"/>
</dbReference>
<evidence type="ECO:0000313" key="1">
    <source>
        <dbReference type="EMBL" id="EXY72567.1"/>
    </source>
</evidence>
<accession>A0A015SQP6</accession>
<protein>
    <submittedName>
        <fullName evidence="1">Putative lipoprotein</fullName>
    </submittedName>
</protein>
<dbReference type="AlphaFoldDB" id="A0A015SQP6"/>
<keyword evidence="1" id="KW-0449">Lipoprotein</keyword>